<dbReference type="GO" id="GO:0061630">
    <property type="term" value="F:ubiquitin protein ligase activity"/>
    <property type="evidence" value="ECO:0007669"/>
    <property type="project" value="TreeGrafter"/>
</dbReference>
<dbReference type="PROSITE" id="PS00518">
    <property type="entry name" value="ZF_RING_1"/>
    <property type="match status" value="1"/>
</dbReference>
<dbReference type="InterPro" id="IPR049730">
    <property type="entry name" value="SNF2/RAD54-like_C"/>
</dbReference>
<dbReference type="GO" id="GO:0000209">
    <property type="term" value="P:protein polyubiquitination"/>
    <property type="evidence" value="ECO:0007669"/>
    <property type="project" value="TreeGrafter"/>
</dbReference>
<dbReference type="CDD" id="cd18793">
    <property type="entry name" value="SF2_C_SNF"/>
    <property type="match status" value="1"/>
</dbReference>
<dbReference type="SUPFAM" id="SSF57850">
    <property type="entry name" value="RING/U-box"/>
    <property type="match status" value="1"/>
</dbReference>
<evidence type="ECO:0000256" key="4">
    <source>
        <dbReference type="ARBA" id="ARBA00022801"/>
    </source>
</evidence>
<evidence type="ECO:0000256" key="5">
    <source>
        <dbReference type="ARBA" id="ARBA00022833"/>
    </source>
</evidence>
<dbReference type="Gene3D" id="3.40.50.10810">
    <property type="entry name" value="Tandem AAA-ATPase domain"/>
    <property type="match status" value="1"/>
</dbReference>
<dbReference type="InterPro" id="IPR017907">
    <property type="entry name" value="Znf_RING_CS"/>
</dbReference>
<evidence type="ECO:0008006" key="12">
    <source>
        <dbReference type="Google" id="ProtNLM"/>
    </source>
</evidence>
<dbReference type="Pfam" id="PF13639">
    <property type="entry name" value="zf-RING_2"/>
    <property type="match status" value="1"/>
</dbReference>
<dbReference type="Proteomes" id="UP000307173">
    <property type="component" value="Unassembled WGS sequence"/>
</dbReference>
<dbReference type="Pfam" id="PF00176">
    <property type="entry name" value="SNF2-rel_dom"/>
    <property type="match status" value="1"/>
</dbReference>
<dbReference type="PROSITE" id="PS51194">
    <property type="entry name" value="HELICASE_CTER"/>
    <property type="match status" value="1"/>
</dbReference>
<dbReference type="InterPro" id="IPR052583">
    <property type="entry name" value="ATP-helicase/E3_Ub-Ligase"/>
</dbReference>
<dbReference type="InterPro" id="IPR027417">
    <property type="entry name" value="P-loop_NTPase"/>
</dbReference>
<dbReference type="InterPro" id="IPR059033">
    <property type="entry name" value="C144_05_dom"/>
</dbReference>
<sequence length="1480" mass="171645">MVGVEYTLVEESVDIDQLLLHAAPRKTRQVEEELDDFLIVSEYESRLELDADNRGDSVNFQTGGPIELKGQLKYGELHLFKGKVGPLLKLKVSDVKFVSQLVKLLNTPKTQLKSMFKMKGFYIDDLKREGSTSSFKFGYMIAIRKGLFNFTSVKYDFLFHKDETQYQLSCNDKTSSPDVDSFYSLITENTRENYCSNKEEVNIEGINKTLLPFQAEAVKWMLNHEGYNMDTKSTIKYGKDPDDNELSIILDEVAPYWERVRSDSGQYWWYNPVSGALCDRATILDYLASRDYNKVPATGFLCEEMGLGKTLEITSVVALNPRKSVSEEIKSDEFNVSRKIKESKTTVIVCPETILSQWYEEITSTCETLSVYKYEGIKVMEETDPDVTPSGVADFLKTFDIVLVAYTILGKEVDRASFVPTERPKRGSTKRIDYSSPLMLLEFYRLVIDEAQLASMHVSRVAQFCKILPRVHTWCVSGTIIRNNLQDLHSLLGCQRMYPLDRISTALWKNIPRYVFDRLFKKLCLRHTKEMVGSQIQLPKQTRIMLRSPFSTIESDNYYDLFNRFLDEVGLDTDGNPTGERYDYERSHTLMRKWSSKLRMACCHAMLSGDIMRRQMYSSIHDVEKENANQLKNNGYMIGTLDDVLADLINTIELETSTLFTNYIKIYTKMGKIHEFLRNPVEAAKLFNMLIERINEKLSEYENYVDKATNNEKQKTWKTRIRGLLEYLHQACFMLASAHYQHYRPMRPLPDNFDDLLEIKEEDSPDENEKVDPETLNEEERKHYELENFYYLKANEILTALLDDPLKRTQEMIKRLELLYTKFEIEKVSRIPTINSDTKDEVHDLPLVAETFHCTAEELESYAATLGVSFIVTRAKEAISQLNDQALIINLWFKKLYELQKQPVTANDADEQGEEYNKFLILQEESQAYIDQLQLALDDRERAINSTEDMLVYSGGPSKMPKIYSNNEPKTSLETKLEEVRRYFIPQGTINPRYSFHTAILELVGELQTFIPNTTKYDETQKLIIMLKDDMKNQMKNIKQMKTKIFETFNDCFNAKVAYFKSLQIRSDTLVNYSPEKLGSSPKYVALMEMESLKKELTDVEMKMKMVNVRLNYLSTLSVESKTASEDSDMCIICRYKIKVGMLTPCGHKYCRECLTEWMRTKRICPLCNKHLNVNELYNFTYSEGGLKGDIVESIEDDNNSINKKEDDDIEEEINIGKVDEKRLELLKNRRIFENDINFVYQGLPNSELRRIINIQLKTSYGTKVDMIIRQIKYLKMKEPNVQILIFSQWNAFLFVLGRAMSEEGIKFFTWNDRNARTITKNKKQLGSRLSQNILKFKNDSSYTCFLMNTIAQAAGITLTNASHVFLCEPMVSLSLELQAVNRIHRIGQKKETKVWNFIIESSIEESIAYLSTKKRIQASKDRLSKEKIDEIDETYIESKELTKINKSTVNEGEIIGDDDLWATFFASKAATLIDNMYRE</sequence>
<dbReference type="SMART" id="SM00487">
    <property type="entry name" value="DEXDc"/>
    <property type="match status" value="1"/>
</dbReference>
<accession>A0A4T0X3L6</accession>
<comment type="caution">
    <text evidence="10">The sequence shown here is derived from an EMBL/GenBank/DDBJ whole genome shotgun (WGS) entry which is preliminary data.</text>
</comment>
<keyword evidence="3 7" id="KW-0863">Zinc-finger</keyword>
<dbReference type="GO" id="GO:0008270">
    <property type="term" value="F:zinc ion binding"/>
    <property type="evidence" value="ECO:0007669"/>
    <property type="project" value="UniProtKB-KW"/>
</dbReference>
<dbReference type="EMBL" id="SELW01000331">
    <property type="protein sequence ID" value="TID29165.1"/>
    <property type="molecule type" value="Genomic_DNA"/>
</dbReference>
<dbReference type="InterPro" id="IPR001841">
    <property type="entry name" value="Znf_RING"/>
</dbReference>
<dbReference type="InterPro" id="IPR014001">
    <property type="entry name" value="Helicase_ATP-bd"/>
</dbReference>
<keyword evidence="6" id="KW-0067">ATP-binding</keyword>
<evidence type="ECO:0000259" key="8">
    <source>
        <dbReference type="PROSITE" id="PS50089"/>
    </source>
</evidence>
<keyword evidence="4" id="KW-0378">Hydrolase</keyword>
<dbReference type="GO" id="GO:0016787">
    <property type="term" value="F:hydrolase activity"/>
    <property type="evidence" value="ECO:0007669"/>
    <property type="project" value="UniProtKB-KW"/>
</dbReference>
<dbReference type="STRING" id="52247.A0A4T0X3L6"/>
<dbReference type="InterPro" id="IPR000330">
    <property type="entry name" value="SNF2_N"/>
</dbReference>
<dbReference type="Pfam" id="PF26021">
    <property type="entry name" value="Ferritin_C144_05"/>
    <property type="match status" value="1"/>
</dbReference>
<evidence type="ECO:0000256" key="1">
    <source>
        <dbReference type="ARBA" id="ARBA00022723"/>
    </source>
</evidence>
<dbReference type="GO" id="GO:0005634">
    <property type="term" value="C:nucleus"/>
    <property type="evidence" value="ECO:0007669"/>
    <property type="project" value="TreeGrafter"/>
</dbReference>
<dbReference type="InterPro" id="IPR013083">
    <property type="entry name" value="Znf_RING/FYVE/PHD"/>
</dbReference>
<evidence type="ECO:0000256" key="2">
    <source>
        <dbReference type="ARBA" id="ARBA00022741"/>
    </source>
</evidence>
<reference evidence="10 11" key="1">
    <citation type="journal article" date="2019" name="Front. Genet.">
        <title>Whole-Genome Sequencing of the Opportunistic Yeast Pathogen Candida inconspicua Uncovers Its Hybrid Origin.</title>
        <authorList>
            <person name="Mixao V."/>
            <person name="Hansen A.P."/>
            <person name="Saus E."/>
            <person name="Boekhout T."/>
            <person name="Lass-Florl C."/>
            <person name="Gabaldon T."/>
        </authorList>
    </citation>
    <scope>NUCLEOTIDE SEQUENCE [LARGE SCALE GENOMIC DNA]</scope>
    <source>
        <strain evidence="10 11">CBS 180</strain>
    </source>
</reference>
<dbReference type="PROSITE" id="PS50089">
    <property type="entry name" value="ZF_RING_2"/>
    <property type="match status" value="1"/>
</dbReference>
<evidence type="ECO:0000256" key="7">
    <source>
        <dbReference type="PROSITE-ProRule" id="PRU00175"/>
    </source>
</evidence>
<dbReference type="Gene3D" id="3.40.50.300">
    <property type="entry name" value="P-loop containing nucleotide triphosphate hydrolases"/>
    <property type="match status" value="1"/>
</dbReference>
<dbReference type="OrthoDB" id="5330228at2759"/>
<evidence type="ECO:0000313" key="11">
    <source>
        <dbReference type="Proteomes" id="UP000307173"/>
    </source>
</evidence>
<dbReference type="SUPFAM" id="SSF52540">
    <property type="entry name" value="P-loop containing nucleoside triphosphate hydrolases"/>
    <property type="match status" value="2"/>
</dbReference>
<evidence type="ECO:0000256" key="6">
    <source>
        <dbReference type="ARBA" id="ARBA00022840"/>
    </source>
</evidence>
<dbReference type="PANTHER" id="PTHR45865">
    <property type="entry name" value="E3 UBIQUITIN-PROTEIN LIGASE SHPRH FAMILY MEMBER"/>
    <property type="match status" value="1"/>
</dbReference>
<evidence type="ECO:0000259" key="9">
    <source>
        <dbReference type="PROSITE" id="PS51194"/>
    </source>
</evidence>
<feature type="domain" description="Helicase C-terminal" evidence="9">
    <location>
        <begin position="1267"/>
        <end position="1443"/>
    </location>
</feature>
<gene>
    <name evidence="10" type="ORF">CANINC_002122</name>
</gene>
<evidence type="ECO:0000313" key="10">
    <source>
        <dbReference type="EMBL" id="TID29165.1"/>
    </source>
</evidence>
<protein>
    <recommendedName>
        <fullName evidence="12">RING-type domain-containing protein</fullName>
    </recommendedName>
</protein>
<dbReference type="InterPro" id="IPR001650">
    <property type="entry name" value="Helicase_C-like"/>
</dbReference>
<keyword evidence="11" id="KW-1185">Reference proteome</keyword>
<dbReference type="SMART" id="SM00184">
    <property type="entry name" value="RING"/>
    <property type="match status" value="1"/>
</dbReference>
<keyword evidence="5" id="KW-0862">Zinc</keyword>
<keyword evidence="2" id="KW-0547">Nucleotide-binding</keyword>
<dbReference type="PANTHER" id="PTHR45865:SF1">
    <property type="entry name" value="E3 UBIQUITIN-PROTEIN LIGASE SHPRH"/>
    <property type="match status" value="1"/>
</dbReference>
<dbReference type="Pfam" id="PF00271">
    <property type="entry name" value="Helicase_C"/>
    <property type="match status" value="1"/>
</dbReference>
<proteinExistence type="predicted"/>
<feature type="domain" description="RING-type" evidence="8">
    <location>
        <begin position="1131"/>
        <end position="1169"/>
    </location>
</feature>
<name>A0A4T0X3L6_9ASCO</name>
<dbReference type="Gene3D" id="3.30.40.10">
    <property type="entry name" value="Zinc/RING finger domain, C3HC4 (zinc finger)"/>
    <property type="match status" value="1"/>
</dbReference>
<dbReference type="SMART" id="SM00490">
    <property type="entry name" value="HELICc"/>
    <property type="match status" value="1"/>
</dbReference>
<keyword evidence="1" id="KW-0479">Metal-binding</keyword>
<dbReference type="GO" id="GO:0005524">
    <property type="term" value="F:ATP binding"/>
    <property type="evidence" value="ECO:0007669"/>
    <property type="project" value="InterPro"/>
</dbReference>
<dbReference type="GO" id="GO:0006974">
    <property type="term" value="P:DNA damage response"/>
    <property type="evidence" value="ECO:0007669"/>
    <property type="project" value="TreeGrafter"/>
</dbReference>
<dbReference type="InterPro" id="IPR038718">
    <property type="entry name" value="SNF2-like_sf"/>
</dbReference>
<evidence type="ECO:0000256" key="3">
    <source>
        <dbReference type="ARBA" id="ARBA00022771"/>
    </source>
</evidence>
<organism evidence="10 11">
    <name type="scientific">Pichia inconspicua</name>
    <dbReference type="NCBI Taxonomy" id="52247"/>
    <lineage>
        <taxon>Eukaryota</taxon>
        <taxon>Fungi</taxon>
        <taxon>Dikarya</taxon>
        <taxon>Ascomycota</taxon>
        <taxon>Saccharomycotina</taxon>
        <taxon>Pichiomycetes</taxon>
        <taxon>Pichiales</taxon>
        <taxon>Pichiaceae</taxon>
        <taxon>Pichia</taxon>
    </lineage>
</organism>